<reference evidence="2" key="1">
    <citation type="submission" date="2021-02" db="EMBL/GenBank/DDBJ databases">
        <authorList>
            <person name="Dougan E. K."/>
            <person name="Rhodes N."/>
            <person name="Thang M."/>
            <person name="Chan C."/>
        </authorList>
    </citation>
    <scope>NUCLEOTIDE SEQUENCE</scope>
</reference>
<evidence type="ECO:0000256" key="1">
    <source>
        <dbReference type="SAM" id="Phobius"/>
    </source>
</evidence>
<evidence type="ECO:0000313" key="3">
    <source>
        <dbReference type="Proteomes" id="UP000604046"/>
    </source>
</evidence>
<proteinExistence type="predicted"/>
<protein>
    <submittedName>
        <fullName evidence="2">Uncharacterized protein</fullName>
    </submittedName>
</protein>
<evidence type="ECO:0000313" key="2">
    <source>
        <dbReference type="EMBL" id="CAE7460540.1"/>
    </source>
</evidence>
<dbReference type="AlphaFoldDB" id="A0A812S1Y4"/>
<name>A0A812S1Y4_9DINO</name>
<keyword evidence="1" id="KW-1133">Transmembrane helix</keyword>
<keyword evidence="1" id="KW-0812">Transmembrane</keyword>
<organism evidence="2 3">
    <name type="scientific">Symbiodinium natans</name>
    <dbReference type="NCBI Taxonomy" id="878477"/>
    <lineage>
        <taxon>Eukaryota</taxon>
        <taxon>Sar</taxon>
        <taxon>Alveolata</taxon>
        <taxon>Dinophyceae</taxon>
        <taxon>Suessiales</taxon>
        <taxon>Symbiodiniaceae</taxon>
        <taxon>Symbiodinium</taxon>
    </lineage>
</organism>
<sequence>MASGTTPTQAQQCLAALTRRELFSVDKRLLAAAFSIAIGIAHPFCTELAKTAQLKLCTNSGCEWTPKRAMPFKVITLTLTSQIVAVVLAALTVVRMRGSIKVALRELLDTRYFVKVMPIGILYGLGDLLQTIACNMASAPVVLIVGQSKLFLTALLSKLLSRFFLEQTPH</sequence>
<dbReference type="OrthoDB" id="10518536at2759"/>
<feature type="transmembrane region" description="Helical" evidence="1">
    <location>
        <begin position="29"/>
        <end position="49"/>
    </location>
</feature>
<dbReference type="EMBL" id="CAJNDS010002400">
    <property type="protein sequence ID" value="CAE7460540.1"/>
    <property type="molecule type" value="Genomic_DNA"/>
</dbReference>
<accession>A0A812S1Y4</accession>
<gene>
    <name evidence="2" type="ORF">SNAT2548_LOCUS25566</name>
</gene>
<keyword evidence="3" id="KW-1185">Reference proteome</keyword>
<feature type="non-terminal residue" evidence="2">
    <location>
        <position position="1"/>
    </location>
</feature>
<keyword evidence="1" id="KW-0472">Membrane</keyword>
<comment type="caution">
    <text evidence="2">The sequence shown here is derived from an EMBL/GenBank/DDBJ whole genome shotgun (WGS) entry which is preliminary data.</text>
</comment>
<feature type="transmembrane region" description="Helical" evidence="1">
    <location>
        <begin position="69"/>
        <end position="91"/>
    </location>
</feature>
<dbReference type="Proteomes" id="UP000604046">
    <property type="component" value="Unassembled WGS sequence"/>
</dbReference>